<proteinExistence type="inferred from homology"/>
<evidence type="ECO:0000256" key="1">
    <source>
        <dbReference type="ARBA" id="ARBA00006429"/>
    </source>
</evidence>
<keyword evidence="5" id="KW-1185">Reference proteome</keyword>
<dbReference type="Gene3D" id="2.60.40.3440">
    <property type="match status" value="3"/>
</dbReference>
<dbReference type="PROSITE" id="PS51257">
    <property type="entry name" value="PROKAR_LIPOPROTEIN"/>
    <property type="match status" value="1"/>
</dbReference>
<dbReference type="Pfam" id="PF17963">
    <property type="entry name" value="Big_9"/>
    <property type="match status" value="3"/>
</dbReference>
<comment type="caution">
    <text evidence="4">The sequence shown here is derived from an EMBL/GenBank/DDBJ whole genome shotgun (WGS) entry which is preliminary data.</text>
</comment>
<dbReference type="STRING" id="1185767.IIF7_07386"/>
<accession>A0A1Y1T5P3</accession>
<dbReference type="InterPro" id="IPR007346">
    <property type="entry name" value="Endonuclease-I"/>
</dbReference>
<comment type="similarity">
    <text evidence="1">Belongs to the EndA/NucM nuclease family.</text>
</comment>
<dbReference type="PANTHER" id="PTHR33607">
    <property type="entry name" value="ENDONUCLEASE-1"/>
    <property type="match status" value="1"/>
</dbReference>
<evidence type="ECO:0000313" key="4">
    <source>
        <dbReference type="EMBL" id="ORL45924.1"/>
    </source>
</evidence>
<dbReference type="PANTHER" id="PTHR33607:SF2">
    <property type="entry name" value="ENDONUCLEASE-1"/>
    <property type="match status" value="1"/>
</dbReference>
<keyword evidence="2" id="KW-0540">Nuclease</keyword>
<reference evidence="4 5" key="1">
    <citation type="submission" date="2013-04" db="EMBL/GenBank/DDBJ databases">
        <title>Zunongwangia sp. 22II14-10F7 Genome Sequencing.</title>
        <authorList>
            <person name="Lai Q."/>
            <person name="Shao Z."/>
        </authorList>
    </citation>
    <scope>NUCLEOTIDE SEQUENCE [LARGE SCALE GENOMIC DNA]</scope>
    <source>
        <strain evidence="4 5">22II14-10F7</strain>
    </source>
</reference>
<keyword evidence="3" id="KW-0378">Hydrolase</keyword>
<dbReference type="NCBIfam" id="NF012211">
    <property type="entry name" value="tand_rpt_95"/>
    <property type="match status" value="3"/>
</dbReference>
<organism evidence="4 5">
    <name type="scientific">Zunongwangia atlantica 22II14-10F7</name>
    <dbReference type="NCBI Taxonomy" id="1185767"/>
    <lineage>
        <taxon>Bacteria</taxon>
        <taxon>Pseudomonadati</taxon>
        <taxon>Bacteroidota</taxon>
        <taxon>Flavobacteriia</taxon>
        <taxon>Flavobacteriales</taxon>
        <taxon>Flavobacteriaceae</taxon>
        <taxon>Zunongwangia</taxon>
    </lineage>
</organism>
<evidence type="ECO:0000313" key="5">
    <source>
        <dbReference type="Proteomes" id="UP000192746"/>
    </source>
</evidence>
<dbReference type="EMBL" id="ARYN01000006">
    <property type="protein sequence ID" value="ORL45924.1"/>
    <property type="molecule type" value="Genomic_DNA"/>
</dbReference>
<name>A0A1Y1T5P3_9FLAO</name>
<dbReference type="AlphaFoldDB" id="A0A1Y1T5P3"/>
<dbReference type="Pfam" id="PF04231">
    <property type="entry name" value="Endonuclease_1"/>
    <property type="match status" value="1"/>
</dbReference>
<dbReference type="SUPFAM" id="SSF54060">
    <property type="entry name" value="His-Me finger endonucleases"/>
    <property type="match status" value="1"/>
</dbReference>
<dbReference type="GO" id="GO:0004518">
    <property type="term" value="F:nuclease activity"/>
    <property type="evidence" value="ECO:0007669"/>
    <property type="project" value="UniProtKB-KW"/>
</dbReference>
<dbReference type="Proteomes" id="UP000192746">
    <property type="component" value="Unassembled WGS sequence"/>
</dbReference>
<dbReference type="GO" id="GO:0016787">
    <property type="term" value="F:hydrolase activity"/>
    <property type="evidence" value="ECO:0007669"/>
    <property type="project" value="UniProtKB-KW"/>
</dbReference>
<evidence type="ECO:0000256" key="2">
    <source>
        <dbReference type="ARBA" id="ARBA00022722"/>
    </source>
</evidence>
<dbReference type="OrthoDB" id="9805017at2"/>
<protein>
    <submittedName>
        <fullName evidence="4">VcbS</fullName>
    </submittedName>
</protein>
<dbReference type="RefSeq" id="WP_084841050.1">
    <property type="nucleotide sequence ID" value="NZ_ARYN01000006.1"/>
</dbReference>
<gene>
    <name evidence="4" type="ORF">IIF7_07386</name>
</gene>
<evidence type="ECO:0000256" key="3">
    <source>
        <dbReference type="ARBA" id="ARBA00022801"/>
    </source>
</evidence>
<dbReference type="InterPro" id="IPR044925">
    <property type="entry name" value="His-Me_finger_sf"/>
</dbReference>
<sequence>MKKNFFFAFLLGSFFLGCSSSDEGTPNEPGNSQEENPVAVDDNFSTIENVEVTFSANDILQNDEIVDNSRIFSIDTESSEGGTISDNRDGTYTYTPPADFQGEDTFMYSLCVPGDSDRCSEATITVQVDQPGPPTANDDSYNVTEDGTLTIRNYGENDDLVGNAIITAVESTSGNATVSIDSENNIVYVPNEGFAGSDSFTYTICNDDEETSCDTATITIEVEDEGNPTANDDEVLANTDDAETIFTNLLANDNLIDGATLTSVDDSSSEGTVTLNDDGTVTYVPAAGFTGEDTFEYSICDDDQPEASCSTATVTVQVVTPIAFNIPADLQDYYAEVTFTENSDFLKLALSNFTVAAHETILAYTDRHNYLYSADADPDTPGNVILMYSGESRPDDEYQTQEPPGEGETFNTEHIYPQSRLSAADAITDLHHLRSVDIQVNQARSNYSFADGDGDYGSVGDDEWYPGDDWKGDVARMVFYLNIRYGENIETVGDLDLFLQWNIEDPVSAFEMQRNNVIEAAQGVRNPFIDNPYLATLIWGGSDAENRWE</sequence>